<dbReference type="HOGENOM" id="CLU_693142_0_0_1"/>
<dbReference type="InterPro" id="IPR052807">
    <property type="entry name" value="Mito_transl_resp_regulator"/>
</dbReference>
<dbReference type="SUPFAM" id="SSF52540">
    <property type="entry name" value="P-loop containing nucleoside triphosphate hydrolases"/>
    <property type="match status" value="1"/>
</dbReference>
<accession>T1ED34</accession>
<dbReference type="GO" id="GO:0005525">
    <property type="term" value="F:GTP binding"/>
    <property type="evidence" value="ECO:0007669"/>
    <property type="project" value="InterPro"/>
</dbReference>
<dbReference type="eggNOG" id="KOG1249">
    <property type="taxonomic scope" value="Eukaryota"/>
</dbReference>
<dbReference type="OrthoDB" id="1696305at2759"/>
<dbReference type="CTD" id="20194486"/>
<sequence length="398" mass="44701">MISVVFLNKSLLHLSKLTSSLGFFAPLRCHSSKKLLKSSLKIIENKTNILVGSNVSLTDTNHELSKFDGIISTTNTRNPISVFVSDTDRDSVGEVTEDKNELEQLKNGAASNKVFECFGTPDPSQPVSDVACPGCGALLHCKNSSLPGYLPSQTFLSVPSSHLKYVNCQRCYLLEEKNILFNTTVKQKSYRHFLTEMKQHTALILLVVDMTDLSNSFHSLFKYLTSSRRPMFIIGNKVDLLYKDKDGYLTRAKKSLVEIAARKGFNKENNVQEFFLVSSQTGFGIEDLITKILNFWRLKGQIYLVGTANSGKSTLFNSLLASDLCRSSAKEVIGRATTSIWPGTTLNFLKFPIMNPKPSKLHERYERLKKQKSSDSNDLVEEKMLMKSRKNMRPNLIS</sequence>
<dbReference type="InterPro" id="IPR027417">
    <property type="entry name" value="P-loop_NTPase"/>
</dbReference>
<dbReference type="KEGG" id="hro:HELRODRAFT_101169"/>
<dbReference type="InParanoid" id="T1ED34"/>
<dbReference type="PANTHER" id="PTHR46406:SF1">
    <property type="entry name" value="NITRIC OXIDE-ASSOCIATED PROTEIN 1"/>
    <property type="match status" value="1"/>
</dbReference>
<organism evidence="3 4">
    <name type="scientific">Helobdella robusta</name>
    <name type="common">Californian leech</name>
    <dbReference type="NCBI Taxonomy" id="6412"/>
    <lineage>
        <taxon>Eukaryota</taxon>
        <taxon>Metazoa</taxon>
        <taxon>Spiralia</taxon>
        <taxon>Lophotrochozoa</taxon>
        <taxon>Annelida</taxon>
        <taxon>Clitellata</taxon>
        <taxon>Hirudinea</taxon>
        <taxon>Rhynchobdellida</taxon>
        <taxon>Glossiphoniidae</taxon>
        <taxon>Helobdella</taxon>
    </lineage>
</organism>
<dbReference type="Proteomes" id="UP000015101">
    <property type="component" value="Unassembled WGS sequence"/>
</dbReference>
<evidence type="ECO:0000313" key="3">
    <source>
        <dbReference type="EnsemblMetazoa" id="HelroP101169"/>
    </source>
</evidence>
<evidence type="ECO:0000259" key="1">
    <source>
        <dbReference type="Pfam" id="PF01926"/>
    </source>
</evidence>
<evidence type="ECO:0000313" key="4">
    <source>
        <dbReference type="Proteomes" id="UP000015101"/>
    </source>
</evidence>
<dbReference type="Gene3D" id="3.40.50.300">
    <property type="entry name" value="P-loop containing nucleotide triphosphate hydrolases"/>
    <property type="match status" value="1"/>
</dbReference>
<dbReference type="EMBL" id="AMQM01005512">
    <property type="status" value="NOT_ANNOTATED_CDS"/>
    <property type="molecule type" value="Genomic_DNA"/>
</dbReference>
<evidence type="ECO:0000313" key="2">
    <source>
        <dbReference type="EMBL" id="ESO00186.1"/>
    </source>
</evidence>
<gene>
    <name evidence="3" type="primary">20194486</name>
    <name evidence="2" type="ORF">HELRODRAFT_101169</name>
</gene>
<dbReference type="EMBL" id="AMQM01005511">
    <property type="status" value="NOT_ANNOTATED_CDS"/>
    <property type="molecule type" value="Genomic_DNA"/>
</dbReference>
<dbReference type="EnsemblMetazoa" id="HelroT101169">
    <property type="protein sequence ID" value="HelroP101169"/>
    <property type="gene ID" value="HelroG101169"/>
</dbReference>
<dbReference type="Pfam" id="PF01926">
    <property type="entry name" value="MMR_HSR1"/>
    <property type="match status" value="1"/>
</dbReference>
<keyword evidence="4" id="KW-1185">Reference proteome</keyword>
<dbReference type="GeneID" id="20194486"/>
<dbReference type="InterPro" id="IPR006073">
    <property type="entry name" value="GTP-bd"/>
</dbReference>
<reference evidence="4" key="1">
    <citation type="submission" date="2012-12" db="EMBL/GenBank/DDBJ databases">
        <authorList>
            <person name="Hellsten U."/>
            <person name="Grimwood J."/>
            <person name="Chapman J.A."/>
            <person name="Shapiro H."/>
            <person name="Aerts A."/>
            <person name="Otillar R.P."/>
            <person name="Terry A.Y."/>
            <person name="Boore J.L."/>
            <person name="Simakov O."/>
            <person name="Marletaz F."/>
            <person name="Cho S.-J."/>
            <person name="Edsinger-Gonzales E."/>
            <person name="Havlak P."/>
            <person name="Kuo D.-H."/>
            <person name="Larsson T."/>
            <person name="Lv J."/>
            <person name="Arendt D."/>
            <person name="Savage R."/>
            <person name="Osoegawa K."/>
            <person name="de Jong P."/>
            <person name="Lindberg D.R."/>
            <person name="Seaver E.C."/>
            <person name="Weisblat D.A."/>
            <person name="Putnam N.H."/>
            <person name="Grigoriev I.V."/>
            <person name="Rokhsar D.S."/>
        </authorList>
    </citation>
    <scope>NUCLEOTIDE SEQUENCE</scope>
</reference>
<dbReference type="STRING" id="6412.T1ED34"/>
<feature type="domain" description="G" evidence="1">
    <location>
        <begin position="302"/>
        <end position="353"/>
    </location>
</feature>
<dbReference type="PANTHER" id="PTHR46406">
    <property type="entry name" value="NITRIC OXIDE-ASSOCIATED PROTEIN 1"/>
    <property type="match status" value="1"/>
</dbReference>
<reference evidence="3" key="3">
    <citation type="submission" date="2015-06" db="UniProtKB">
        <authorList>
            <consortium name="EnsemblMetazoa"/>
        </authorList>
    </citation>
    <scope>IDENTIFICATION</scope>
</reference>
<proteinExistence type="predicted"/>
<dbReference type="AlphaFoldDB" id="T1ED34"/>
<name>T1ED34_HELRO</name>
<reference evidence="2 4" key="2">
    <citation type="journal article" date="2013" name="Nature">
        <title>Insights into bilaterian evolution from three spiralian genomes.</title>
        <authorList>
            <person name="Simakov O."/>
            <person name="Marletaz F."/>
            <person name="Cho S.J."/>
            <person name="Edsinger-Gonzales E."/>
            <person name="Havlak P."/>
            <person name="Hellsten U."/>
            <person name="Kuo D.H."/>
            <person name="Larsson T."/>
            <person name="Lv J."/>
            <person name="Arendt D."/>
            <person name="Savage R."/>
            <person name="Osoegawa K."/>
            <person name="de Jong P."/>
            <person name="Grimwood J."/>
            <person name="Chapman J.A."/>
            <person name="Shapiro H."/>
            <person name="Aerts A."/>
            <person name="Otillar R.P."/>
            <person name="Terry A.Y."/>
            <person name="Boore J.L."/>
            <person name="Grigoriev I.V."/>
            <person name="Lindberg D.R."/>
            <person name="Seaver E.C."/>
            <person name="Weisblat D.A."/>
            <person name="Putnam N.H."/>
            <person name="Rokhsar D.S."/>
        </authorList>
    </citation>
    <scope>NUCLEOTIDE SEQUENCE</scope>
</reference>
<dbReference type="EMBL" id="KB096983">
    <property type="protein sequence ID" value="ESO00186.1"/>
    <property type="molecule type" value="Genomic_DNA"/>
</dbReference>
<protein>
    <recommendedName>
        <fullName evidence="1">G domain-containing protein</fullName>
    </recommendedName>
</protein>
<dbReference type="CDD" id="cd01855">
    <property type="entry name" value="YqeH"/>
    <property type="match status" value="1"/>
</dbReference>
<dbReference type="RefSeq" id="XP_009021620.1">
    <property type="nucleotide sequence ID" value="XM_009023372.1"/>
</dbReference>